<evidence type="ECO:0000313" key="4">
    <source>
        <dbReference type="EMBL" id="KAF6437300.1"/>
    </source>
</evidence>
<keyword evidence="5" id="KW-1185">Reference proteome</keyword>
<dbReference type="InterPro" id="IPR014729">
    <property type="entry name" value="Rossmann-like_a/b/a_fold"/>
</dbReference>
<organism evidence="4 5">
    <name type="scientific">Molossus molossus</name>
    <name type="common">Pallas' mastiff bat</name>
    <name type="synonym">Vespertilio molossus</name>
    <dbReference type="NCBI Taxonomy" id="27622"/>
    <lineage>
        <taxon>Eukaryota</taxon>
        <taxon>Metazoa</taxon>
        <taxon>Chordata</taxon>
        <taxon>Craniata</taxon>
        <taxon>Vertebrata</taxon>
        <taxon>Euteleostomi</taxon>
        <taxon>Mammalia</taxon>
        <taxon>Eutheria</taxon>
        <taxon>Laurasiatheria</taxon>
        <taxon>Chiroptera</taxon>
        <taxon>Yangochiroptera</taxon>
        <taxon>Molossidae</taxon>
        <taxon>Molossus</taxon>
    </lineage>
</organism>
<feature type="domain" description="Photolyase/cryptochrome alpha/beta" evidence="3">
    <location>
        <begin position="22"/>
        <end position="151"/>
    </location>
</feature>
<dbReference type="GO" id="GO:0009881">
    <property type="term" value="F:photoreceptor activity"/>
    <property type="evidence" value="ECO:0007669"/>
    <property type="project" value="UniProtKB-KW"/>
</dbReference>
<keyword evidence="1" id="KW-0716">Sensory transduction</keyword>
<name>A0A7J8EPD1_MOLMO</name>
<dbReference type="GO" id="GO:0071949">
    <property type="term" value="F:FAD binding"/>
    <property type="evidence" value="ECO:0007669"/>
    <property type="project" value="TreeGrafter"/>
</dbReference>
<dbReference type="GO" id="GO:0032922">
    <property type="term" value="P:circadian regulation of gene expression"/>
    <property type="evidence" value="ECO:0007669"/>
    <property type="project" value="TreeGrafter"/>
</dbReference>
<dbReference type="Gene3D" id="3.40.50.620">
    <property type="entry name" value="HUPs"/>
    <property type="match status" value="1"/>
</dbReference>
<reference evidence="4 5" key="1">
    <citation type="journal article" date="2020" name="Nature">
        <title>Six reference-quality genomes reveal evolution of bat adaptations.</title>
        <authorList>
            <person name="Jebb D."/>
            <person name="Huang Z."/>
            <person name="Pippel M."/>
            <person name="Hughes G.M."/>
            <person name="Lavrichenko K."/>
            <person name="Devanna P."/>
            <person name="Winkler S."/>
            <person name="Jermiin L.S."/>
            <person name="Skirmuntt E.C."/>
            <person name="Katzourakis A."/>
            <person name="Burkitt-Gray L."/>
            <person name="Ray D.A."/>
            <person name="Sullivan K.A.M."/>
            <person name="Roscito J.G."/>
            <person name="Kirilenko B.M."/>
            <person name="Davalos L.M."/>
            <person name="Corthals A.P."/>
            <person name="Power M.L."/>
            <person name="Jones G."/>
            <person name="Ransome R.D."/>
            <person name="Dechmann D.K.N."/>
            <person name="Locatelli A.G."/>
            <person name="Puechmaille S.J."/>
            <person name="Fedrigo O."/>
            <person name="Jarvis E.D."/>
            <person name="Hiller M."/>
            <person name="Vernes S.C."/>
            <person name="Myers E.W."/>
            <person name="Teeling E.C."/>
        </authorList>
    </citation>
    <scope>NUCLEOTIDE SEQUENCE [LARGE SCALE GENOMIC DNA]</scope>
    <source>
        <strain evidence="4">MMolMol1</strain>
        <tissue evidence="4">Muscle</tissue>
    </source>
</reference>
<dbReference type="EMBL" id="JACASF010000013">
    <property type="protein sequence ID" value="KAF6437300.1"/>
    <property type="molecule type" value="Genomic_DNA"/>
</dbReference>
<dbReference type="PROSITE" id="PS51645">
    <property type="entry name" value="PHR_CRY_ALPHA_BETA"/>
    <property type="match status" value="1"/>
</dbReference>
<dbReference type="GO" id="GO:0005634">
    <property type="term" value="C:nucleus"/>
    <property type="evidence" value="ECO:0007669"/>
    <property type="project" value="TreeGrafter"/>
</dbReference>
<evidence type="ECO:0000256" key="2">
    <source>
        <dbReference type="ARBA" id="ARBA00022991"/>
    </source>
</evidence>
<dbReference type="InterPro" id="IPR036155">
    <property type="entry name" value="Crypto/Photolyase_N_sf"/>
</dbReference>
<keyword evidence="2" id="KW-0157">Chromophore</keyword>
<dbReference type="GO" id="GO:0045892">
    <property type="term" value="P:negative regulation of DNA-templated transcription"/>
    <property type="evidence" value="ECO:0007669"/>
    <property type="project" value="TreeGrafter"/>
</dbReference>
<evidence type="ECO:0000256" key="1">
    <source>
        <dbReference type="ARBA" id="ARBA00022543"/>
    </source>
</evidence>
<dbReference type="Pfam" id="PF00875">
    <property type="entry name" value="DNA_photolyase"/>
    <property type="match status" value="1"/>
</dbReference>
<dbReference type="GO" id="GO:0003677">
    <property type="term" value="F:DNA binding"/>
    <property type="evidence" value="ECO:0007669"/>
    <property type="project" value="TreeGrafter"/>
</dbReference>
<accession>A0A7J8EPD1</accession>
<dbReference type="PANTHER" id="PTHR11455">
    <property type="entry name" value="CRYPTOCHROME"/>
    <property type="match status" value="1"/>
</dbReference>
<dbReference type="Proteomes" id="UP000550707">
    <property type="component" value="Unassembled WGS sequence"/>
</dbReference>
<comment type="caution">
    <text evidence="4">The sequence shown here is derived from an EMBL/GenBank/DDBJ whole genome shotgun (WGS) entry which is preliminary data.</text>
</comment>
<evidence type="ECO:0000313" key="5">
    <source>
        <dbReference type="Proteomes" id="UP000550707"/>
    </source>
</evidence>
<proteinExistence type="predicted"/>
<dbReference type="SUPFAM" id="SSF52425">
    <property type="entry name" value="Cryptochrome/photolyase, N-terminal domain"/>
    <property type="match status" value="1"/>
</dbReference>
<protein>
    <submittedName>
        <fullName evidence="4">Cryptochrome circadian regulator 2</fullName>
    </submittedName>
</protein>
<dbReference type="PANTHER" id="PTHR11455:SF15">
    <property type="entry name" value="CRYPTOCHROME-2"/>
    <property type="match status" value="1"/>
</dbReference>
<dbReference type="AlphaFoldDB" id="A0A7J8EPD1"/>
<evidence type="ECO:0000259" key="3">
    <source>
        <dbReference type="PROSITE" id="PS51645"/>
    </source>
</evidence>
<dbReference type="InterPro" id="IPR002081">
    <property type="entry name" value="Cryptochrome/DNA_photolyase_1"/>
</dbReference>
<dbReference type="GO" id="GO:0043153">
    <property type="term" value="P:entrainment of circadian clock by photoperiod"/>
    <property type="evidence" value="ECO:0007669"/>
    <property type="project" value="TreeGrafter"/>
</dbReference>
<gene>
    <name evidence="4" type="ORF">HJG59_003372</name>
</gene>
<dbReference type="GO" id="GO:0005737">
    <property type="term" value="C:cytoplasm"/>
    <property type="evidence" value="ECO:0007669"/>
    <property type="project" value="TreeGrafter"/>
</dbReference>
<dbReference type="InterPro" id="IPR006050">
    <property type="entry name" value="DNA_photolyase_N"/>
</dbReference>
<keyword evidence="1" id="KW-0675">Receptor</keyword>
<keyword evidence="1" id="KW-0600">Photoreceptor protein</keyword>
<sequence>MAATAVTATAAALAPAAGTDGASSVHWFRKGLRLHDNPALLAAVRGARCVRCVYILDPWFAASSSVGINRWRFLLQSLEDLDTSLRKLNSRLFVVRGQPADVFPRLFKEWGVTRLTFEYDSHRRRLVMRKAKWKGLWSAAARLPSTRGLHLSHRVCACVLCVCAYACACAHMAEKLVPLDFCPHV</sequence>